<name>A0A1I7WDW9_HETBA</name>
<evidence type="ECO:0000313" key="2">
    <source>
        <dbReference type="Proteomes" id="UP000095283"/>
    </source>
</evidence>
<dbReference type="WBParaSite" id="Hba_03138">
    <property type="protein sequence ID" value="Hba_03138"/>
    <property type="gene ID" value="Hba_03138"/>
</dbReference>
<keyword evidence="1" id="KW-0812">Transmembrane</keyword>
<keyword evidence="1" id="KW-1133">Transmembrane helix</keyword>
<dbReference type="AlphaFoldDB" id="A0A1I7WDW9"/>
<organism evidence="2 3">
    <name type="scientific">Heterorhabditis bacteriophora</name>
    <name type="common">Entomopathogenic nematode worm</name>
    <dbReference type="NCBI Taxonomy" id="37862"/>
    <lineage>
        <taxon>Eukaryota</taxon>
        <taxon>Metazoa</taxon>
        <taxon>Ecdysozoa</taxon>
        <taxon>Nematoda</taxon>
        <taxon>Chromadorea</taxon>
        <taxon>Rhabditida</taxon>
        <taxon>Rhabditina</taxon>
        <taxon>Rhabditomorpha</taxon>
        <taxon>Strongyloidea</taxon>
        <taxon>Heterorhabditidae</taxon>
        <taxon>Heterorhabditis</taxon>
    </lineage>
</organism>
<protein>
    <submittedName>
        <fullName evidence="3">Uncharacterized protein</fullName>
    </submittedName>
</protein>
<evidence type="ECO:0000256" key="1">
    <source>
        <dbReference type="SAM" id="Phobius"/>
    </source>
</evidence>
<keyword evidence="2" id="KW-1185">Reference proteome</keyword>
<sequence length="182" mass="21302">MTEVSVVQLESFDWPFTVLVMVGIGSVISLRCRAWSVYSFCNLFMLHYHYSCLFLNKNSNFYVPFENTILSGALVINIPDHPKNGYISYLYQQDENSTQKLQSIVVNNKYFSNEFLIKINLKEGLLRFAIKIFDMWYKIRCLKCQLYALSNLKVYRESVTGTNVFTNHSNKNRLLALQMFRA</sequence>
<feature type="transmembrane region" description="Helical" evidence="1">
    <location>
        <begin position="12"/>
        <end position="30"/>
    </location>
</feature>
<dbReference type="Proteomes" id="UP000095283">
    <property type="component" value="Unplaced"/>
</dbReference>
<proteinExistence type="predicted"/>
<keyword evidence="1" id="KW-0472">Membrane</keyword>
<accession>A0A1I7WDW9</accession>
<evidence type="ECO:0000313" key="3">
    <source>
        <dbReference type="WBParaSite" id="Hba_03138"/>
    </source>
</evidence>
<reference evidence="3" key="1">
    <citation type="submission" date="2016-11" db="UniProtKB">
        <authorList>
            <consortium name="WormBaseParasite"/>
        </authorList>
    </citation>
    <scope>IDENTIFICATION</scope>
</reference>